<dbReference type="Pfam" id="PF07019">
    <property type="entry name" value="EMC6"/>
    <property type="match status" value="1"/>
</dbReference>
<evidence type="ECO:0000313" key="11">
    <source>
        <dbReference type="Proteomes" id="UP001432027"/>
    </source>
</evidence>
<dbReference type="GO" id="GO:0000045">
    <property type="term" value="P:autophagosome assembly"/>
    <property type="evidence" value="ECO:0007669"/>
    <property type="project" value="TreeGrafter"/>
</dbReference>
<dbReference type="GO" id="GO:0072546">
    <property type="term" value="C:EMC complex"/>
    <property type="evidence" value="ECO:0007669"/>
    <property type="project" value="InterPro"/>
</dbReference>
<feature type="transmembrane region" description="Helical" evidence="9">
    <location>
        <begin position="103"/>
        <end position="125"/>
    </location>
</feature>
<dbReference type="AlphaFoldDB" id="A0AAV5UDQ9"/>
<dbReference type="PANTHER" id="PTHR20994">
    <property type="entry name" value="ER MEMBRANE PROTEIN COMPLEX SUBUNIT 6"/>
    <property type="match status" value="1"/>
</dbReference>
<feature type="non-terminal residue" evidence="10">
    <location>
        <position position="1"/>
    </location>
</feature>
<dbReference type="InterPro" id="IPR029008">
    <property type="entry name" value="EMC6-like"/>
</dbReference>
<proteinExistence type="inferred from homology"/>
<comment type="caution">
    <text evidence="10">The sequence shown here is derived from an EMBL/GenBank/DDBJ whole genome shotgun (WGS) entry which is preliminary data.</text>
</comment>
<evidence type="ECO:0000256" key="7">
    <source>
        <dbReference type="ARBA" id="ARBA00023136"/>
    </source>
</evidence>
<keyword evidence="7 9" id="KW-0472">Membrane</keyword>
<gene>
    <name evidence="10" type="ORF">PENTCL1PPCAC_26641</name>
</gene>
<evidence type="ECO:0000256" key="5">
    <source>
        <dbReference type="ARBA" id="ARBA00022824"/>
    </source>
</evidence>
<evidence type="ECO:0000256" key="2">
    <source>
        <dbReference type="ARBA" id="ARBA00009436"/>
    </source>
</evidence>
<keyword evidence="11" id="KW-1185">Reference proteome</keyword>
<keyword evidence="5" id="KW-0256">Endoplasmic reticulum</keyword>
<accession>A0AAV5UDQ9</accession>
<dbReference type="PANTHER" id="PTHR20994:SF0">
    <property type="entry name" value="ER MEMBRANE PROTEIN COMPLEX SUBUNIT 6"/>
    <property type="match status" value="1"/>
</dbReference>
<evidence type="ECO:0000256" key="1">
    <source>
        <dbReference type="ARBA" id="ARBA00004477"/>
    </source>
</evidence>
<evidence type="ECO:0000256" key="4">
    <source>
        <dbReference type="ARBA" id="ARBA00022692"/>
    </source>
</evidence>
<name>A0AAV5UDQ9_9BILA</name>
<dbReference type="Proteomes" id="UP001432027">
    <property type="component" value="Unassembled WGS sequence"/>
</dbReference>
<comment type="subcellular location">
    <subcellularLocation>
        <location evidence="1">Endoplasmic reticulum membrane</location>
        <topology evidence="1">Multi-pass membrane protein</topology>
    </subcellularLocation>
</comment>
<feature type="transmembrane region" description="Helical" evidence="9">
    <location>
        <begin position="61"/>
        <end position="83"/>
    </location>
</feature>
<evidence type="ECO:0000256" key="9">
    <source>
        <dbReference type="SAM" id="Phobius"/>
    </source>
</evidence>
<dbReference type="EMBL" id="BTSX01000006">
    <property type="protein sequence ID" value="GMT04467.1"/>
    <property type="molecule type" value="Genomic_DNA"/>
</dbReference>
<reference evidence="10" key="1">
    <citation type="submission" date="2023-10" db="EMBL/GenBank/DDBJ databases">
        <title>Genome assembly of Pristionchus species.</title>
        <authorList>
            <person name="Yoshida K."/>
            <person name="Sommer R.J."/>
        </authorList>
    </citation>
    <scope>NUCLEOTIDE SEQUENCE</scope>
    <source>
        <strain evidence="10">RS0144</strain>
    </source>
</reference>
<dbReference type="InterPro" id="IPR008504">
    <property type="entry name" value="Emc6"/>
</dbReference>
<keyword evidence="4 9" id="KW-0812">Transmembrane</keyword>
<evidence type="ECO:0000313" key="10">
    <source>
        <dbReference type="EMBL" id="GMT04467.1"/>
    </source>
</evidence>
<keyword evidence="6 9" id="KW-1133">Transmembrane helix</keyword>
<evidence type="ECO:0000256" key="8">
    <source>
        <dbReference type="ARBA" id="ARBA00031072"/>
    </source>
</evidence>
<dbReference type="GO" id="GO:0034975">
    <property type="term" value="P:protein folding in endoplasmic reticulum"/>
    <property type="evidence" value="ECO:0007669"/>
    <property type="project" value="TreeGrafter"/>
</dbReference>
<comment type="similarity">
    <text evidence="2">Belongs to the EMC6 family.</text>
</comment>
<evidence type="ECO:0000256" key="3">
    <source>
        <dbReference type="ARBA" id="ARBA00020827"/>
    </source>
</evidence>
<evidence type="ECO:0000256" key="6">
    <source>
        <dbReference type="ARBA" id="ARBA00022989"/>
    </source>
</evidence>
<protein>
    <recommendedName>
        <fullName evidence="3">ER membrane protein complex subunit 6</fullName>
    </recommendedName>
    <alternativeName>
        <fullName evidence="8">Transmembrane protein 93</fullName>
    </alternativeName>
</protein>
<sequence length="128" mass="13979">SILLVIVKLEMAPKRSAADKSKSSDQNSVPLISASALQHNLGVLEYARTCQSAAAGMAAGVLGLTSIPGFLFYFSVVLIQALFWESKSSFAWSSYFLDRTASLGHSLISGLFTYVLFWVFLYGMVHVY</sequence>
<organism evidence="10 11">
    <name type="scientific">Pristionchus entomophagus</name>
    <dbReference type="NCBI Taxonomy" id="358040"/>
    <lineage>
        <taxon>Eukaryota</taxon>
        <taxon>Metazoa</taxon>
        <taxon>Ecdysozoa</taxon>
        <taxon>Nematoda</taxon>
        <taxon>Chromadorea</taxon>
        <taxon>Rhabditida</taxon>
        <taxon>Rhabditina</taxon>
        <taxon>Diplogasteromorpha</taxon>
        <taxon>Diplogasteroidea</taxon>
        <taxon>Neodiplogasteridae</taxon>
        <taxon>Pristionchus</taxon>
    </lineage>
</organism>